<dbReference type="EMBL" id="JAIWYP010000003">
    <property type="protein sequence ID" value="KAH3855700.1"/>
    <property type="molecule type" value="Genomic_DNA"/>
</dbReference>
<proteinExistence type="predicted"/>
<accession>A0A9D4LCQ5</accession>
<keyword evidence="3" id="KW-1185">Reference proteome</keyword>
<reference evidence="2" key="1">
    <citation type="journal article" date="2019" name="bioRxiv">
        <title>The Genome of the Zebra Mussel, Dreissena polymorpha: A Resource for Invasive Species Research.</title>
        <authorList>
            <person name="McCartney M.A."/>
            <person name="Auch B."/>
            <person name="Kono T."/>
            <person name="Mallez S."/>
            <person name="Zhang Y."/>
            <person name="Obille A."/>
            <person name="Becker A."/>
            <person name="Abrahante J.E."/>
            <person name="Garbe J."/>
            <person name="Badalamenti J.P."/>
            <person name="Herman A."/>
            <person name="Mangelson H."/>
            <person name="Liachko I."/>
            <person name="Sullivan S."/>
            <person name="Sone E.D."/>
            <person name="Koren S."/>
            <person name="Silverstein K.A.T."/>
            <person name="Beckman K.B."/>
            <person name="Gohl D.M."/>
        </authorList>
    </citation>
    <scope>NUCLEOTIDE SEQUENCE</scope>
    <source>
        <strain evidence="2">Duluth1</strain>
        <tissue evidence="2">Whole animal</tissue>
    </source>
</reference>
<evidence type="ECO:0000313" key="3">
    <source>
        <dbReference type="Proteomes" id="UP000828390"/>
    </source>
</evidence>
<dbReference type="Proteomes" id="UP000828390">
    <property type="component" value="Unassembled WGS sequence"/>
</dbReference>
<dbReference type="AlphaFoldDB" id="A0A9D4LCQ5"/>
<evidence type="ECO:0000256" key="1">
    <source>
        <dbReference type="SAM" id="MobiDB-lite"/>
    </source>
</evidence>
<comment type="caution">
    <text evidence="2">The sequence shown here is derived from an EMBL/GenBank/DDBJ whole genome shotgun (WGS) entry which is preliminary data.</text>
</comment>
<protein>
    <submittedName>
        <fullName evidence="2">Uncharacterized protein</fullName>
    </submittedName>
</protein>
<reference evidence="2" key="2">
    <citation type="submission" date="2020-11" db="EMBL/GenBank/DDBJ databases">
        <authorList>
            <person name="McCartney M.A."/>
            <person name="Auch B."/>
            <person name="Kono T."/>
            <person name="Mallez S."/>
            <person name="Becker A."/>
            <person name="Gohl D.M."/>
            <person name="Silverstein K.A.T."/>
            <person name="Koren S."/>
            <person name="Bechman K.B."/>
            <person name="Herman A."/>
            <person name="Abrahante J.E."/>
            <person name="Garbe J."/>
        </authorList>
    </citation>
    <scope>NUCLEOTIDE SEQUENCE</scope>
    <source>
        <strain evidence="2">Duluth1</strain>
        <tissue evidence="2">Whole animal</tissue>
    </source>
</reference>
<evidence type="ECO:0000313" key="2">
    <source>
        <dbReference type="EMBL" id="KAH3855700.1"/>
    </source>
</evidence>
<feature type="region of interest" description="Disordered" evidence="1">
    <location>
        <begin position="83"/>
        <end position="111"/>
    </location>
</feature>
<name>A0A9D4LCQ5_DREPO</name>
<gene>
    <name evidence="2" type="ORF">DPMN_098270</name>
</gene>
<organism evidence="2 3">
    <name type="scientific">Dreissena polymorpha</name>
    <name type="common">Zebra mussel</name>
    <name type="synonym">Mytilus polymorpha</name>
    <dbReference type="NCBI Taxonomy" id="45954"/>
    <lineage>
        <taxon>Eukaryota</taxon>
        <taxon>Metazoa</taxon>
        <taxon>Spiralia</taxon>
        <taxon>Lophotrochozoa</taxon>
        <taxon>Mollusca</taxon>
        <taxon>Bivalvia</taxon>
        <taxon>Autobranchia</taxon>
        <taxon>Heteroconchia</taxon>
        <taxon>Euheterodonta</taxon>
        <taxon>Imparidentia</taxon>
        <taxon>Neoheterodontei</taxon>
        <taxon>Myida</taxon>
        <taxon>Dreissenoidea</taxon>
        <taxon>Dreissenidae</taxon>
        <taxon>Dreissena</taxon>
    </lineage>
</organism>
<sequence>MGEEIFFVKTIVLQLYNILFSAWSLLLYNGSTIAPADLSANITTPDTNHRAITNCTDFTYVDEPWYGGELVSVLKQISSAENGEIEDDTHDDDGVARSDATAGNASLPQRNARVCKRPRTSPLHVNLKGLCDKLYRAWDCLASHQTTISEEVGPTVRSTLSAILQAVSSKCRGIPCKPSDIFFIRISTIFEQKM</sequence>